<keyword evidence="7 11" id="KW-0862">Zinc</keyword>
<dbReference type="SUPFAM" id="SSF63737">
    <property type="entry name" value="Leukotriene A4 hydrolase N-terminal domain"/>
    <property type="match status" value="1"/>
</dbReference>
<evidence type="ECO:0000256" key="3">
    <source>
        <dbReference type="ARBA" id="ARBA00022622"/>
    </source>
</evidence>
<keyword evidence="4" id="KW-0645">Protease</keyword>
<feature type="site" description="Transition state stabilizer" evidence="12">
    <location>
        <position position="869"/>
    </location>
</feature>
<feature type="binding site" evidence="11">
    <location>
        <position position="786"/>
    </location>
    <ligand>
        <name>Zn(2+)</name>
        <dbReference type="ChEBI" id="CHEBI:29105"/>
        <note>catalytic</note>
    </ligand>
</feature>
<evidence type="ECO:0000256" key="12">
    <source>
        <dbReference type="PIRSR" id="PIRSR634016-4"/>
    </source>
</evidence>
<evidence type="ECO:0000256" key="4">
    <source>
        <dbReference type="ARBA" id="ARBA00022670"/>
    </source>
</evidence>
<dbReference type="CDD" id="cd09601">
    <property type="entry name" value="M1_APN-Q_like"/>
    <property type="match status" value="1"/>
</dbReference>
<keyword evidence="8" id="KW-0482">Metalloprotease</keyword>
<dbReference type="Pfam" id="PF11838">
    <property type="entry name" value="ERAP1_C"/>
    <property type="match status" value="2"/>
</dbReference>
<gene>
    <name evidence="16" type="ORF">PMACD_LOCUS16598</name>
</gene>
<keyword evidence="6" id="KW-0378">Hydrolase</keyword>
<dbReference type="GO" id="GO:0008270">
    <property type="term" value="F:zinc ion binding"/>
    <property type="evidence" value="ECO:0007669"/>
    <property type="project" value="InterPro"/>
</dbReference>
<evidence type="ECO:0000256" key="10">
    <source>
        <dbReference type="PIRSR" id="PIRSR634016-1"/>
    </source>
</evidence>
<feature type="domain" description="ERAP1-like C-terminal" evidence="14">
    <location>
        <begin position="1015"/>
        <end position="1316"/>
    </location>
</feature>
<keyword evidence="17" id="KW-1185">Reference proteome</keyword>
<feature type="domain" description="Aminopeptidase N-like N-terminal" evidence="15">
    <location>
        <begin position="580"/>
        <end position="669"/>
    </location>
</feature>
<dbReference type="OrthoDB" id="10031169at2759"/>
<keyword evidence="3" id="KW-0472">Membrane</keyword>
<name>A0A821YIX4_9NEOP</name>
<feature type="domain" description="Peptidase M1 membrane alanine aminopeptidase" evidence="13">
    <location>
        <begin position="704"/>
        <end position="918"/>
    </location>
</feature>
<dbReference type="GO" id="GO:0042277">
    <property type="term" value="F:peptide binding"/>
    <property type="evidence" value="ECO:0007669"/>
    <property type="project" value="TreeGrafter"/>
</dbReference>
<evidence type="ECO:0000256" key="11">
    <source>
        <dbReference type="PIRSR" id="PIRSR634016-3"/>
    </source>
</evidence>
<organism evidence="16 17">
    <name type="scientific">Pieris macdunnoughi</name>
    <dbReference type="NCBI Taxonomy" id="345717"/>
    <lineage>
        <taxon>Eukaryota</taxon>
        <taxon>Metazoa</taxon>
        <taxon>Ecdysozoa</taxon>
        <taxon>Arthropoda</taxon>
        <taxon>Hexapoda</taxon>
        <taxon>Insecta</taxon>
        <taxon>Pterygota</taxon>
        <taxon>Neoptera</taxon>
        <taxon>Endopterygota</taxon>
        <taxon>Lepidoptera</taxon>
        <taxon>Glossata</taxon>
        <taxon>Ditrysia</taxon>
        <taxon>Papilionoidea</taxon>
        <taxon>Pieridae</taxon>
        <taxon>Pierinae</taxon>
        <taxon>Pieris</taxon>
    </lineage>
</organism>
<dbReference type="InterPro" id="IPR050344">
    <property type="entry name" value="Peptidase_M1_aminopeptidases"/>
</dbReference>
<sequence length="1378" mass="156385">MENWGMVNYREAYLLYDQQNTNVLDRLFIATIMAHELAHKWFGNLVTCFWWSNLWLNESFASFFEYFSAHEAEPWLELDDRFILNRVQSALSGDASASIQPMNWSSVADNPSISAHFGTSSYAKGASVLRMLEHFVTPVVFRNALRYYLKDNAYGIGYPTNMYAAFRRAVSEDPTFAMAYPGIDIGTVFDGWVQNAGAPVVEVNVNMTSGLVSLTQRRFQISGTPRNDIWQIPISWTHGDSPNFQSTAPTYVLTQRTGSVQKPTGTSWVVLNIAQSGFYRVNYDNQNWGLLAAQLRSNKDVIHKLSRSQIVNDVLFFIRAGQISIPVAFDVLSFLAKETDYYVWNGALTQLEWIHRRLKHLPAAYDEFTAYLLDLIDEAVKQIGYADGANDSASTIQQRMQILNFACNLGHQGCIDDSLAKWNSFRTQNTPVQISSRRYVYCVGLRNGNASDYQFLFQKYNTSENTADMVVMLRTLACSKDQASIEHYLYQTMHNDKIRVHDRNNAFSFALQGNSENLQTVLNFLFKNYAEIRETYGGAARLSNCISALSGFLTDFEDIVKFQSWLYENQIAIGRINENPHDRGLYKGYYYYNNEKRYYATTQFQPYHARKAFPCFDEPQFKCPFTITITRGANLRPSFSNMAIANTTVLPSGRVQERFYPTPVVSSYLVAFHVSDFVSTNSSGTVQKPFQIISREGPTNQHSYAADVGFKITEIMESYFNISYYEMGQGRPMKNDHIALPDFPSGAMENWGMVNYREAYLLYDEQNTNLQNRIFIATIIAHELAHKWFGNLVTCFWWSNLWLNESFASFFEFFSAHEAEPWLELDDIFILDSVQSALSGDASASIQPMNWSSVADNPSISAHFGTSSYAKGASVLRMLEHFVTPVVFRNALRYYLKENSYGIGYPTDMYAAFRRAVSEDPTFATAYPGIDIGTVFDGWVQNAGAPVVEVNVNMTSGLVSLTQRRFQISGTPPNDIWQIPISWTHGDSPNFQNTRPTYVLTQRTGSVQKPVGTSWVVLNIAQSGFYRVNYDNQNWGLIAAQLRSNKDVIHKLSRSQIVNDVLFFIRAGQISIPVAFDVLSFLAKETDYYVWNGALTQLQWIHRRLEHLPAAYDEFTAYLLELIDEAVKQIGYADGANDSVSTIQQRMQILNFACNLGHQGCIDDSLAKWNSFRTQNTPVQISSRRYVYCVGLRNGNASDYQFLFQKYNTSENTADMVVMLRTLACSKDQASIEHYLYQTMHSDKIRVHDKNNAFSYALQGNSENLQTVLNFLFNNYAEIRETYGGAARLSNCISALSGFLTDFEDIVKFQSWLYENQIAIGESFSTGVSVVNTAVNNLRWGNNVAAEIFSELRSRSSATTATTSLFVVMLALAAKFVF</sequence>
<feature type="domain" description="ERAP1-like C-terminal" evidence="14">
    <location>
        <begin position="268"/>
        <end position="569"/>
    </location>
</feature>
<evidence type="ECO:0000259" key="14">
    <source>
        <dbReference type="Pfam" id="PF11838"/>
    </source>
</evidence>
<evidence type="ECO:0000259" key="13">
    <source>
        <dbReference type="Pfam" id="PF01433"/>
    </source>
</evidence>
<keyword evidence="3" id="KW-0325">Glycoprotein</keyword>
<evidence type="ECO:0000256" key="7">
    <source>
        <dbReference type="ARBA" id="ARBA00022833"/>
    </source>
</evidence>
<feature type="binding site" evidence="11">
    <location>
        <position position="805"/>
    </location>
    <ligand>
        <name>Zn(2+)</name>
        <dbReference type="ChEBI" id="CHEBI:29105"/>
        <note>catalytic</note>
    </ligand>
</feature>
<dbReference type="Gene3D" id="2.60.40.1730">
    <property type="entry name" value="tricorn interacting facor f3 domain"/>
    <property type="match status" value="1"/>
</dbReference>
<evidence type="ECO:0000313" key="16">
    <source>
        <dbReference type="EMBL" id="CAF4959373.1"/>
    </source>
</evidence>
<dbReference type="GO" id="GO:0005615">
    <property type="term" value="C:extracellular space"/>
    <property type="evidence" value="ECO:0007669"/>
    <property type="project" value="TreeGrafter"/>
</dbReference>
<dbReference type="GO" id="GO:0005737">
    <property type="term" value="C:cytoplasm"/>
    <property type="evidence" value="ECO:0007669"/>
    <property type="project" value="TreeGrafter"/>
</dbReference>
<dbReference type="FunFam" id="1.10.390.10:FF:000019">
    <property type="entry name" value="Aminopeptidase"/>
    <property type="match status" value="1"/>
</dbReference>
<dbReference type="InterPro" id="IPR014782">
    <property type="entry name" value="Peptidase_M1_dom"/>
</dbReference>
<accession>A0A821YIX4</accession>
<dbReference type="Gene3D" id="1.25.50.20">
    <property type="match status" value="1"/>
</dbReference>
<keyword evidence="9" id="KW-0449">Lipoprotein</keyword>
<evidence type="ECO:0000259" key="15">
    <source>
        <dbReference type="Pfam" id="PF17900"/>
    </source>
</evidence>
<dbReference type="InterPro" id="IPR024571">
    <property type="entry name" value="ERAP1-like_C_dom"/>
</dbReference>
<comment type="subcellular location">
    <subcellularLocation>
        <location evidence="1">Cell membrane</location>
        <topology evidence="1">Lipid-anchor</topology>
        <topology evidence="1">GPI-anchor</topology>
    </subcellularLocation>
</comment>
<comment type="caution">
    <text evidence="16">The sequence shown here is derived from an EMBL/GenBank/DDBJ whole genome shotgun (WGS) entry which is preliminary data.</text>
</comment>
<evidence type="ECO:0000313" key="17">
    <source>
        <dbReference type="Proteomes" id="UP000663880"/>
    </source>
</evidence>
<evidence type="ECO:0000256" key="1">
    <source>
        <dbReference type="ARBA" id="ARBA00004609"/>
    </source>
</evidence>
<feature type="active site" description="Proton acceptor" evidence="10">
    <location>
        <position position="783"/>
    </location>
</feature>
<dbReference type="Proteomes" id="UP000663880">
    <property type="component" value="Unassembled WGS sequence"/>
</dbReference>
<dbReference type="GO" id="GO:0005886">
    <property type="term" value="C:plasma membrane"/>
    <property type="evidence" value="ECO:0007669"/>
    <property type="project" value="UniProtKB-SubCell"/>
</dbReference>
<dbReference type="InterPro" id="IPR045357">
    <property type="entry name" value="Aminopeptidase_N-like_N"/>
</dbReference>
<dbReference type="GO" id="GO:0043171">
    <property type="term" value="P:peptide catabolic process"/>
    <property type="evidence" value="ECO:0007669"/>
    <property type="project" value="TreeGrafter"/>
</dbReference>
<comment type="cofactor">
    <cofactor evidence="11">
        <name>Zn(2+)</name>
        <dbReference type="ChEBI" id="CHEBI:29105"/>
    </cofactor>
    <text evidence="11">Binds 1 zinc ion per subunit.</text>
</comment>
<evidence type="ECO:0008006" key="18">
    <source>
        <dbReference type="Google" id="ProtNLM"/>
    </source>
</evidence>
<evidence type="ECO:0000256" key="2">
    <source>
        <dbReference type="ARBA" id="ARBA00010136"/>
    </source>
</evidence>
<dbReference type="EMBL" id="CAJOBZ010000099">
    <property type="protein sequence ID" value="CAF4959373.1"/>
    <property type="molecule type" value="Genomic_DNA"/>
</dbReference>
<dbReference type="GO" id="GO:0006508">
    <property type="term" value="P:proteolysis"/>
    <property type="evidence" value="ECO:0007669"/>
    <property type="project" value="UniProtKB-KW"/>
</dbReference>
<dbReference type="SUPFAM" id="SSF55486">
    <property type="entry name" value="Metalloproteases ('zincins'), catalytic domain"/>
    <property type="match status" value="2"/>
</dbReference>
<evidence type="ECO:0000256" key="6">
    <source>
        <dbReference type="ARBA" id="ARBA00022801"/>
    </source>
</evidence>
<keyword evidence="5 11" id="KW-0479">Metal-binding</keyword>
<dbReference type="Gene3D" id="1.10.390.10">
    <property type="entry name" value="Neutral Protease Domain 2"/>
    <property type="match status" value="2"/>
</dbReference>
<dbReference type="GO" id="GO:0070006">
    <property type="term" value="F:metalloaminopeptidase activity"/>
    <property type="evidence" value="ECO:0007669"/>
    <property type="project" value="TreeGrafter"/>
</dbReference>
<evidence type="ECO:0000256" key="8">
    <source>
        <dbReference type="ARBA" id="ARBA00023049"/>
    </source>
</evidence>
<dbReference type="PANTHER" id="PTHR11533:SF301">
    <property type="entry name" value="AMINOPEPTIDASE"/>
    <property type="match status" value="1"/>
</dbReference>
<dbReference type="InterPro" id="IPR001930">
    <property type="entry name" value="Peptidase_M1"/>
</dbReference>
<feature type="domain" description="Peptidase M1 membrane alanine aminopeptidase" evidence="13">
    <location>
        <begin position="1"/>
        <end position="171"/>
    </location>
</feature>
<dbReference type="InterPro" id="IPR034016">
    <property type="entry name" value="M1_APN-typ"/>
</dbReference>
<protein>
    <recommendedName>
        <fullName evidence="18">Aminopeptidase</fullName>
    </recommendedName>
</protein>
<dbReference type="Pfam" id="PF01433">
    <property type="entry name" value="Peptidase_M1"/>
    <property type="match status" value="2"/>
</dbReference>
<dbReference type="PANTHER" id="PTHR11533">
    <property type="entry name" value="PROTEASE M1 ZINC METALLOPROTEASE"/>
    <property type="match status" value="1"/>
</dbReference>
<dbReference type="InterPro" id="IPR027268">
    <property type="entry name" value="Peptidase_M4/M1_CTD_sf"/>
</dbReference>
<dbReference type="PRINTS" id="PR00756">
    <property type="entry name" value="ALADIPTASE"/>
</dbReference>
<comment type="similarity">
    <text evidence="2">Belongs to the peptidase M1 family.</text>
</comment>
<proteinExistence type="inferred from homology"/>
<keyword evidence="3" id="KW-0336">GPI-anchor</keyword>
<evidence type="ECO:0000256" key="5">
    <source>
        <dbReference type="ARBA" id="ARBA00022723"/>
    </source>
</evidence>
<dbReference type="Pfam" id="PF17900">
    <property type="entry name" value="Peptidase_M1_N"/>
    <property type="match status" value="1"/>
</dbReference>
<dbReference type="InterPro" id="IPR042097">
    <property type="entry name" value="Aminopeptidase_N-like_N_sf"/>
</dbReference>
<dbReference type="Gene3D" id="2.60.40.1910">
    <property type="match status" value="2"/>
</dbReference>
<dbReference type="Gene3D" id="1.10.3480.20">
    <property type="match status" value="1"/>
</dbReference>
<reference evidence="16" key="1">
    <citation type="submission" date="2021-02" db="EMBL/GenBank/DDBJ databases">
        <authorList>
            <person name="Steward A R."/>
        </authorList>
    </citation>
    <scope>NUCLEOTIDE SEQUENCE</scope>
</reference>
<feature type="binding site" evidence="11">
    <location>
        <position position="782"/>
    </location>
    <ligand>
        <name>Zn(2+)</name>
        <dbReference type="ChEBI" id="CHEBI:29105"/>
        <note>catalytic</note>
    </ligand>
</feature>
<evidence type="ECO:0000256" key="9">
    <source>
        <dbReference type="ARBA" id="ARBA00023288"/>
    </source>
</evidence>
<dbReference type="GO" id="GO:0098552">
    <property type="term" value="C:side of membrane"/>
    <property type="evidence" value="ECO:0007669"/>
    <property type="project" value="UniProtKB-KW"/>
</dbReference>